<dbReference type="EMBL" id="JADEYC010000018">
    <property type="protein sequence ID" value="MBE9375170.1"/>
    <property type="molecule type" value="Genomic_DNA"/>
</dbReference>
<sequence>MHGAVVRRDAEELIGAAELALALRDGVWRELWSGVVAPEGRAHDPRTVAAAALLRTGPHSVLSGTTAAAMHGCTAAADHVVHVTVPYDRELRSMPGLAVHNAWIRERDIVELDGLRCQALDVALCELLCTGPKRTALACLEQALQDLAGHGEQFRALVSRRLDERRDRRGTRRGADLLALAWSAPLGAEAA</sequence>
<evidence type="ECO:0008006" key="3">
    <source>
        <dbReference type="Google" id="ProtNLM"/>
    </source>
</evidence>
<dbReference type="Proteomes" id="UP000598360">
    <property type="component" value="Unassembled WGS sequence"/>
</dbReference>
<keyword evidence="2" id="KW-1185">Reference proteome</keyword>
<evidence type="ECO:0000313" key="2">
    <source>
        <dbReference type="Proteomes" id="UP000598360"/>
    </source>
</evidence>
<accession>A0A929G031</accession>
<gene>
    <name evidence="1" type="ORF">IQ251_12025</name>
</gene>
<proteinExistence type="predicted"/>
<comment type="caution">
    <text evidence="1">The sequence shown here is derived from an EMBL/GenBank/DDBJ whole genome shotgun (WGS) entry which is preliminary data.</text>
</comment>
<evidence type="ECO:0000313" key="1">
    <source>
        <dbReference type="EMBL" id="MBE9375170.1"/>
    </source>
</evidence>
<reference evidence="1" key="1">
    <citation type="submission" date="2020-10" db="EMBL/GenBank/DDBJ databases">
        <title>Diversity and distribution of actinomycetes associated with coral in the coast of Hainan.</title>
        <authorList>
            <person name="Li F."/>
        </authorList>
    </citation>
    <scope>NUCLEOTIDE SEQUENCE</scope>
    <source>
        <strain evidence="1">HNM0983</strain>
    </source>
</reference>
<organism evidence="1 2">
    <name type="scientific">Saccharopolyspora montiporae</name>
    <dbReference type="NCBI Taxonomy" id="2781240"/>
    <lineage>
        <taxon>Bacteria</taxon>
        <taxon>Bacillati</taxon>
        <taxon>Actinomycetota</taxon>
        <taxon>Actinomycetes</taxon>
        <taxon>Pseudonocardiales</taxon>
        <taxon>Pseudonocardiaceae</taxon>
        <taxon>Saccharopolyspora</taxon>
    </lineage>
</organism>
<dbReference type="AlphaFoldDB" id="A0A929G031"/>
<protein>
    <recommendedName>
        <fullName evidence="3">Transcriptional regulator, AbiEi antitoxin, Type IV TA system</fullName>
    </recommendedName>
</protein>
<name>A0A929G031_9PSEU</name>